<evidence type="ECO:0000256" key="4">
    <source>
        <dbReference type="ARBA" id="ARBA00023242"/>
    </source>
</evidence>
<dbReference type="AlphaFoldDB" id="A0A834WCC0"/>
<reference evidence="5" key="1">
    <citation type="submission" date="2020-09" db="EMBL/GenBank/DDBJ databases">
        <title>Genome-Enabled Discovery of Anthraquinone Biosynthesis in Senna tora.</title>
        <authorList>
            <person name="Kang S.-H."/>
            <person name="Pandey R.P."/>
            <person name="Lee C.-M."/>
            <person name="Sim J.-S."/>
            <person name="Jeong J.-T."/>
            <person name="Choi B.-S."/>
            <person name="Jung M."/>
            <person name="Ginzburg D."/>
            <person name="Zhao K."/>
            <person name="Won S.Y."/>
            <person name="Oh T.-J."/>
            <person name="Yu Y."/>
            <person name="Kim N.-H."/>
            <person name="Lee O.R."/>
            <person name="Lee T.-H."/>
            <person name="Bashyal P."/>
            <person name="Kim T.-S."/>
            <person name="Lee W.-H."/>
            <person name="Kawkins C."/>
            <person name="Kim C.-K."/>
            <person name="Kim J.S."/>
            <person name="Ahn B.O."/>
            <person name="Rhee S.Y."/>
            <person name="Sohng J.K."/>
        </authorList>
    </citation>
    <scope>NUCLEOTIDE SEQUENCE</scope>
    <source>
        <tissue evidence="5">Leaf</tissue>
    </source>
</reference>
<comment type="subcellular location">
    <subcellularLocation>
        <location evidence="1">Nucleus</location>
    </subcellularLocation>
</comment>
<dbReference type="CDD" id="cd11444">
    <property type="entry name" value="bHLH_AtIBH1_like"/>
    <property type="match status" value="1"/>
</dbReference>
<keyword evidence="4" id="KW-0539">Nucleus</keyword>
<protein>
    <submittedName>
        <fullName evidence="5">Transcription factor UPBEAT1</fullName>
    </submittedName>
</protein>
<dbReference type="OrthoDB" id="1935502at2759"/>
<evidence type="ECO:0000313" key="5">
    <source>
        <dbReference type="EMBL" id="KAF7818120.1"/>
    </source>
</evidence>
<dbReference type="PANTHER" id="PTHR33124">
    <property type="entry name" value="TRANSCRIPTION FACTOR IBH1-LIKE 1"/>
    <property type="match status" value="1"/>
</dbReference>
<dbReference type="EMBL" id="JAAIUW010000008">
    <property type="protein sequence ID" value="KAF7818120.1"/>
    <property type="molecule type" value="Genomic_DNA"/>
</dbReference>
<accession>A0A834WCC0</accession>
<comment type="caution">
    <text evidence="5">The sequence shown here is derived from an EMBL/GenBank/DDBJ whole genome shotgun (WGS) entry which is preliminary data.</text>
</comment>
<gene>
    <name evidence="5" type="ORF">G2W53_023575</name>
</gene>
<dbReference type="InterPro" id="IPR044660">
    <property type="entry name" value="IBH1-like"/>
</dbReference>
<name>A0A834WCC0_9FABA</name>
<dbReference type="GO" id="GO:0006355">
    <property type="term" value="P:regulation of DNA-templated transcription"/>
    <property type="evidence" value="ECO:0007669"/>
    <property type="project" value="InterPro"/>
</dbReference>
<organism evidence="5 6">
    <name type="scientific">Senna tora</name>
    <dbReference type="NCBI Taxonomy" id="362788"/>
    <lineage>
        <taxon>Eukaryota</taxon>
        <taxon>Viridiplantae</taxon>
        <taxon>Streptophyta</taxon>
        <taxon>Embryophyta</taxon>
        <taxon>Tracheophyta</taxon>
        <taxon>Spermatophyta</taxon>
        <taxon>Magnoliopsida</taxon>
        <taxon>eudicotyledons</taxon>
        <taxon>Gunneridae</taxon>
        <taxon>Pentapetalae</taxon>
        <taxon>rosids</taxon>
        <taxon>fabids</taxon>
        <taxon>Fabales</taxon>
        <taxon>Fabaceae</taxon>
        <taxon>Caesalpinioideae</taxon>
        <taxon>Cassia clade</taxon>
        <taxon>Senna</taxon>
    </lineage>
</organism>
<proteinExistence type="predicted"/>
<evidence type="ECO:0000313" key="6">
    <source>
        <dbReference type="Proteomes" id="UP000634136"/>
    </source>
</evidence>
<sequence length="137" mass="15546">MGVSSQPFLASLSLEDLLQVQGTSEESKNSSSYGDLWRKVIAAKKQKKKSNVKSRRQGRNIVMKRRGRLMERGKNNIIDRKVRTLKRLVPKAESLGLDGLFRETAHYILSLQMRVRVMQIMVKAAHDGTPAKNIKGR</sequence>
<keyword evidence="6" id="KW-1185">Reference proteome</keyword>
<dbReference type="InterPro" id="IPR044549">
    <property type="entry name" value="bHLH_AtIBH1-like"/>
</dbReference>
<dbReference type="GO" id="GO:0005634">
    <property type="term" value="C:nucleus"/>
    <property type="evidence" value="ECO:0007669"/>
    <property type="project" value="UniProtKB-SubCell"/>
</dbReference>
<evidence type="ECO:0000256" key="1">
    <source>
        <dbReference type="ARBA" id="ARBA00004123"/>
    </source>
</evidence>
<dbReference type="PANTHER" id="PTHR33124:SF39">
    <property type="entry name" value="TRANSCRIPTION FACTOR UPBEAT1"/>
    <property type="match status" value="1"/>
</dbReference>
<dbReference type="Proteomes" id="UP000634136">
    <property type="component" value="Unassembled WGS sequence"/>
</dbReference>
<evidence type="ECO:0000256" key="2">
    <source>
        <dbReference type="ARBA" id="ARBA00023015"/>
    </source>
</evidence>
<evidence type="ECO:0000256" key="3">
    <source>
        <dbReference type="ARBA" id="ARBA00023163"/>
    </source>
</evidence>
<keyword evidence="2" id="KW-0805">Transcription regulation</keyword>
<keyword evidence="3" id="KW-0804">Transcription</keyword>